<dbReference type="Pfam" id="PF05031">
    <property type="entry name" value="NEAT"/>
    <property type="match status" value="1"/>
</dbReference>
<dbReference type="Proteomes" id="UP000776629">
    <property type="component" value="Unassembled WGS sequence"/>
</dbReference>
<keyword evidence="4" id="KW-1133">Transmembrane helix</keyword>
<gene>
    <name evidence="7" type="ORF">H5993_00280</name>
</gene>
<evidence type="ECO:0000256" key="3">
    <source>
        <dbReference type="SAM" id="MobiDB-lite"/>
    </source>
</evidence>
<dbReference type="Gene3D" id="2.60.40.1850">
    <property type="match status" value="1"/>
</dbReference>
<accession>A0ABS2ELC7</accession>
<feature type="region of interest" description="Disordered" evidence="3">
    <location>
        <begin position="157"/>
        <end position="176"/>
    </location>
</feature>
<evidence type="ECO:0000313" key="7">
    <source>
        <dbReference type="EMBL" id="MBM6753205.1"/>
    </source>
</evidence>
<dbReference type="SUPFAM" id="SSF158911">
    <property type="entry name" value="NEAT domain-like"/>
    <property type="match status" value="1"/>
</dbReference>
<evidence type="ECO:0000256" key="1">
    <source>
        <dbReference type="ARBA" id="ARBA00004196"/>
    </source>
</evidence>
<dbReference type="InterPro" id="IPR037250">
    <property type="entry name" value="NEAT_dom_sf"/>
</dbReference>
<dbReference type="CDD" id="cd06920">
    <property type="entry name" value="NEAT"/>
    <property type="match status" value="1"/>
</dbReference>
<evidence type="ECO:0000313" key="8">
    <source>
        <dbReference type="Proteomes" id="UP000776629"/>
    </source>
</evidence>
<evidence type="ECO:0000256" key="4">
    <source>
        <dbReference type="SAM" id="Phobius"/>
    </source>
</evidence>
<sequence length="260" mass="28014">MNKTKSFWYRWLLVAVFTILGLFTATSANAANVNYQALKYGTNETSMASSYYVRPAQVTVSGNQYVVTMTIHTAANLGQWPVTVNSINGQAPQNVSKTQGDGGYNYTYSFTAKSLNGVISSAIYVSIPNVYTANHNISFKFDTSQLPALNGKSAKVGSTQTSSAGTSSQAASVAGANDPQLQQKLKKLNAQAKSQSQAASKKESRLAKKTLEQNVQAQAANDRNQKLFYYVLIGGCLGLVIIIAAATYFVVNAKKKLPRH</sequence>
<evidence type="ECO:0000256" key="5">
    <source>
        <dbReference type="SAM" id="SignalP"/>
    </source>
</evidence>
<keyword evidence="8" id="KW-1185">Reference proteome</keyword>
<feature type="signal peptide" evidence="5">
    <location>
        <begin position="1"/>
        <end position="30"/>
    </location>
</feature>
<comment type="caution">
    <text evidence="7">The sequence shown here is derived from an EMBL/GenBank/DDBJ whole genome shotgun (WGS) entry which is preliminary data.</text>
</comment>
<feature type="domain" description="NEAT" evidence="6">
    <location>
        <begin position="26"/>
        <end position="157"/>
    </location>
</feature>
<evidence type="ECO:0000256" key="2">
    <source>
        <dbReference type="ARBA" id="ARBA00022729"/>
    </source>
</evidence>
<dbReference type="PROSITE" id="PS50978">
    <property type="entry name" value="NEAT"/>
    <property type="match status" value="1"/>
</dbReference>
<protein>
    <submittedName>
        <fullName evidence="7">NEAT domain-containing protein</fullName>
    </submittedName>
</protein>
<reference evidence="7 8" key="1">
    <citation type="journal article" date="2021" name="Sci. Rep.">
        <title>The distribution of antibiotic resistance genes in chicken gut microbiota commensals.</title>
        <authorList>
            <person name="Juricova H."/>
            <person name="Matiasovicova J."/>
            <person name="Kubasova T."/>
            <person name="Cejkova D."/>
            <person name="Rychlik I."/>
        </authorList>
    </citation>
    <scope>NUCLEOTIDE SEQUENCE [LARGE SCALE GENOMIC DNA]</scope>
    <source>
        <strain evidence="7 8">An810</strain>
    </source>
</reference>
<keyword evidence="4" id="KW-0812">Transmembrane</keyword>
<name>A0ABS2ELC7_9LACO</name>
<dbReference type="InterPro" id="IPR006635">
    <property type="entry name" value="NEAT_dom"/>
</dbReference>
<evidence type="ECO:0000259" key="6">
    <source>
        <dbReference type="PROSITE" id="PS50978"/>
    </source>
</evidence>
<feature type="transmembrane region" description="Helical" evidence="4">
    <location>
        <begin position="227"/>
        <end position="251"/>
    </location>
</feature>
<keyword evidence="2 5" id="KW-0732">Signal</keyword>
<dbReference type="RefSeq" id="WP_180870902.1">
    <property type="nucleotide sequence ID" value="NZ_JACJJQ010000001.1"/>
</dbReference>
<feature type="chain" id="PRO_5045879393" evidence="5">
    <location>
        <begin position="31"/>
        <end position="260"/>
    </location>
</feature>
<dbReference type="EMBL" id="JACJJQ010000001">
    <property type="protein sequence ID" value="MBM6753205.1"/>
    <property type="molecule type" value="Genomic_DNA"/>
</dbReference>
<dbReference type="SMART" id="SM00725">
    <property type="entry name" value="NEAT"/>
    <property type="match status" value="1"/>
</dbReference>
<proteinExistence type="predicted"/>
<organism evidence="7 8">
    <name type="scientific">Limosilactobacillus alvi</name>
    <dbReference type="NCBI Taxonomy" id="990412"/>
    <lineage>
        <taxon>Bacteria</taxon>
        <taxon>Bacillati</taxon>
        <taxon>Bacillota</taxon>
        <taxon>Bacilli</taxon>
        <taxon>Lactobacillales</taxon>
        <taxon>Lactobacillaceae</taxon>
        <taxon>Limosilactobacillus</taxon>
    </lineage>
</organism>
<comment type="subcellular location">
    <subcellularLocation>
        <location evidence="1">Cell envelope</location>
    </subcellularLocation>
</comment>
<keyword evidence="4" id="KW-0472">Membrane</keyword>